<keyword evidence="12" id="KW-0418">Kinase</keyword>
<evidence type="ECO:0000256" key="7">
    <source>
        <dbReference type="ARBA" id="ARBA00022630"/>
    </source>
</evidence>
<evidence type="ECO:0000256" key="10">
    <source>
        <dbReference type="ARBA" id="ARBA00022737"/>
    </source>
</evidence>
<dbReference type="GO" id="GO:0004673">
    <property type="term" value="F:protein histidine kinase activity"/>
    <property type="evidence" value="ECO:0007669"/>
    <property type="project" value="UniProtKB-EC"/>
</dbReference>
<evidence type="ECO:0000256" key="4">
    <source>
        <dbReference type="ARBA" id="ARBA00022543"/>
    </source>
</evidence>
<dbReference type="InterPro" id="IPR035965">
    <property type="entry name" value="PAS-like_dom_sf"/>
</dbReference>
<evidence type="ECO:0000256" key="8">
    <source>
        <dbReference type="ARBA" id="ARBA00022643"/>
    </source>
</evidence>
<keyword evidence="8" id="KW-0288">FMN</keyword>
<dbReference type="GO" id="GO:0009881">
    <property type="term" value="F:photoreceptor activity"/>
    <property type="evidence" value="ECO:0007669"/>
    <property type="project" value="UniProtKB-KW"/>
</dbReference>
<dbReference type="Gene3D" id="2.10.70.100">
    <property type="match status" value="1"/>
</dbReference>
<evidence type="ECO:0000259" key="18">
    <source>
        <dbReference type="PROSITE" id="PS50113"/>
    </source>
</evidence>
<evidence type="ECO:0000256" key="12">
    <source>
        <dbReference type="ARBA" id="ARBA00022777"/>
    </source>
</evidence>
<keyword evidence="10" id="KW-0677">Repeat</keyword>
<organism evidence="19 20">
    <name type="scientific">Agrobacterium tumefaciens</name>
    <dbReference type="NCBI Taxonomy" id="358"/>
    <lineage>
        <taxon>Bacteria</taxon>
        <taxon>Pseudomonadati</taxon>
        <taxon>Pseudomonadota</taxon>
        <taxon>Alphaproteobacteria</taxon>
        <taxon>Hyphomicrobiales</taxon>
        <taxon>Rhizobiaceae</taxon>
        <taxon>Rhizobium/Agrobacterium group</taxon>
        <taxon>Agrobacterium</taxon>
        <taxon>Agrobacterium tumefaciens complex</taxon>
    </lineage>
</organism>
<dbReference type="Pfam" id="PF13426">
    <property type="entry name" value="PAS_9"/>
    <property type="match status" value="1"/>
</dbReference>
<keyword evidence="16" id="KW-0675">Receptor</keyword>
<feature type="domain" description="PAC" evidence="18">
    <location>
        <begin position="237"/>
        <end position="289"/>
    </location>
</feature>
<dbReference type="PROSITE" id="PS50112">
    <property type="entry name" value="PAS"/>
    <property type="match status" value="1"/>
</dbReference>
<comment type="catalytic activity">
    <reaction evidence="1">
        <text>ATP + protein L-histidine = ADP + protein N-phospho-L-histidine.</text>
        <dbReference type="EC" id="2.7.13.3"/>
    </reaction>
</comment>
<dbReference type="Gene3D" id="3.30.450.20">
    <property type="entry name" value="PAS domain"/>
    <property type="match status" value="2"/>
</dbReference>
<dbReference type="PROSITE" id="PS50113">
    <property type="entry name" value="PAC"/>
    <property type="match status" value="2"/>
</dbReference>
<dbReference type="EC" id="2.7.13.3" evidence="2"/>
<dbReference type="Proteomes" id="UP000077098">
    <property type="component" value="Unassembled WGS sequence"/>
</dbReference>
<evidence type="ECO:0000256" key="2">
    <source>
        <dbReference type="ARBA" id="ARBA00012438"/>
    </source>
</evidence>
<dbReference type="SUPFAM" id="SSF55785">
    <property type="entry name" value="PYP-like sensor domain (PAS domain)"/>
    <property type="match status" value="2"/>
</dbReference>
<evidence type="ECO:0000313" key="19">
    <source>
        <dbReference type="EMBL" id="OAE49118.1"/>
    </source>
</evidence>
<keyword evidence="11" id="KW-0547">Nucleotide-binding</keyword>
<dbReference type="NCBIfam" id="TIGR00229">
    <property type="entry name" value="sensory_box"/>
    <property type="match status" value="2"/>
</dbReference>
<dbReference type="RefSeq" id="WP_063947287.1">
    <property type="nucleotide sequence ID" value="NZ_LXPS01000003.1"/>
</dbReference>
<keyword evidence="5" id="KW-0597">Phosphoprotein</keyword>
<evidence type="ECO:0000256" key="13">
    <source>
        <dbReference type="ARBA" id="ARBA00022840"/>
    </source>
</evidence>
<keyword evidence="15" id="KW-0843">Virulence</keyword>
<keyword evidence="9" id="KW-0808">Transferase</keyword>
<dbReference type="CDD" id="cd00130">
    <property type="entry name" value="PAS"/>
    <property type="match status" value="2"/>
</dbReference>
<reference evidence="19 20" key="1">
    <citation type="submission" date="2016-05" db="EMBL/GenBank/DDBJ databases">
        <authorList>
            <person name="Lavstsen T."/>
            <person name="Jespersen J.S."/>
        </authorList>
    </citation>
    <scope>NUCLEOTIDE SEQUENCE [LARGE SCALE GENOMIC DNA]</scope>
    <source>
        <strain evidence="19 20">KCJ1736</strain>
    </source>
</reference>
<dbReference type="PANTHER" id="PTHR41523">
    <property type="entry name" value="TWO-COMPONENT SYSTEM SENSOR PROTEIN"/>
    <property type="match status" value="1"/>
</dbReference>
<dbReference type="SMART" id="SM00091">
    <property type="entry name" value="PAS"/>
    <property type="match status" value="2"/>
</dbReference>
<evidence type="ECO:0000256" key="5">
    <source>
        <dbReference type="ARBA" id="ARBA00022553"/>
    </source>
</evidence>
<keyword evidence="6" id="KW-0716">Sensory transduction</keyword>
<keyword evidence="7" id="KW-0285">Flavoprotein</keyword>
<dbReference type="PANTHER" id="PTHR41523:SF7">
    <property type="entry name" value="HISTIDINE KINASE"/>
    <property type="match status" value="1"/>
</dbReference>
<dbReference type="EMBL" id="LXPS01000003">
    <property type="protein sequence ID" value="OAE49118.1"/>
    <property type="molecule type" value="Genomic_DNA"/>
</dbReference>
<evidence type="ECO:0000313" key="20">
    <source>
        <dbReference type="Proteomes" id="UP000077098"/>
    </source>
</evidence>
<dbReference type="InterPro" id="IPR000014">
    <property type="entry name" value="PAS"/>
</dbReference>
<name>A0A176XI09_AGRTU</name>
<keyword evidence="4" id="KW-0600">Photoreceptor protein</keyword>
<comment type="caution">
    <text evidence="19">The sequence shown here is derived from an EMBL/GenBank/DDBJ whole genome shotgun (WGS) entry which is preliminary data.</text>
</comment>
<evidence type="ECO:0000256" key="16">
    <source>
        <dbReference type="ARBA" id="ARBA00023170"/>
    </source>
</evidence>
<proteinExistence type="predicted"/>
<sequence length="479" mass="53613">MDSTEERRIDREINQISSGSDPFAAAMRASRMPMIITDPRQPDNPIVFVNDAFASLTGYSRQEALGRNCRFLQGPGTNLNDVDKIRQAIAEKRPIEIDLLNYRKDGSLFWNRLLISPVFDGEELTYFFASQYDATLERTAPSRPEQQELEATLQRRIADLTASEERLNFTLKAGGLGVWTLDVQEGRLVCSAICKANFGREPAENFSYDDLRASVHPDDLERWQQTVALALGSDGNLHVEYKIIKPDGSLSWIEVRAETKFDEDGRPLQMSGVSIDTTERKQSEAFRAMMAQEMGHRMKNMLATTQSIVNQSLRADKPIERIRSTISERLAALSRSADVLRGREFETLGLREIVQQAMAPFNETGRIAFSGPHLHVSHQSNTSLSLALHELATNAVKYGALSVAEGRVDIDWSVDGEKFEFRWREAGGPTVVQPKQRGFGTKLIQMLGASLRGKAEIEFRPDGLLFTATTSIDALTQAR</sequence>
<gene>
    <name evidence="19" type="ORF">A7J57_00355</name>
</gene>
<evidence type="ECO:0000256" key="1">
    <source>
        <dbReference type="ARBA" id="ARBA00000085"/>
    </source>
</evidence>
<dbReference type="Gene3D" id="3.30.565.10">
    <property type="entry name" value="Histidine kinase-like ATPase, C-terminal domain"/>
    <property type="match status" value="1"/>
</dbReference>
<feature type="domain" description="PAC" evidence="18">
    <location>
        <begin position="93"/>
        <end position="146"/>
    </location>
</feature>
<dbReference type="InterPro" id="IPR011102">
    <property type="entry name" value="Sig_transdc_His_kinase_HWE"/>
</dbReference>
<evidence type="ECO:0000259" key="17">
    <source>
        <dbReference type="PROSITE" id="PS50112"/>
    </source>
</evidence>
<dbReference type="Pfam" id="PF07536">
    <property type="entry name" value="HWE_HK"/>
    <property type="match status" value="1"/>
</dbReference>
<keyword evidence="14" id="KW-0157">Chromophore</keyword>
<dbReference type="SMART" id="SM00911">
    <property type="entry name" value="HWE_HK"/>
    <property type="match status" value="1"/>
</dbReference>
<dbReference type="Pfam" id="PF08447">
    <property type="entry name" value="PAS_3"/>
    <property type="match status" value="1"/>
</dbReference>
<evidence type="ECO:0000256" key="15">
    <source>
        <dbReference type="ARBA" id="ARBA00023026"/>
    </source>
</evidence>
<evidence type="ECO:0000256" key="11">
    <source>
        <dbReference type="ARBA" id="ARBA00022741"/>
    </source>
</evidence>
<evidence type="ECO:0000256" key="6">
    <source>
        <dbReference type="ARBA" id="ARBA00022606"/>
    </source>
</evidence>
<dbReference type="InterPro" id="IPR013655">
    <property type="entry name" value="PAS_fold_3"/>
</dbReference>
<evidence type="ECO:0000256" key="9">
    <source>
        <dbReference type="ARBA" id="ARBA00022679"/>
    </source>
</evidence>
<dbReference type="AlphaFoldDB" id="A0A176XI09"/>
<protein>
    <recommendedName>
        <fullName evidence="3">Blue-light-activated histidine kinase</fullName>
        <ecNumber evidence="2">2.7.13.3</ecNumber>
    </recommendedName>
</protein>
<dbReference type="GO" id="GO:0005524">
    <property type="term" value="F:ATP binding"/>
    <property type="evidence" value="ECO:0007669"/>
    <property type="project" value="UniProtKB-KW"/>
</dbReference>
<dbReference type="InterPro" id="IPR036890">
    <property type="entry name" value="HATPase_C_sf"/>
</dbReference>
<feature type="domain" description="PAS" evidence="17">
    <location>
        <begin position="19"/>
        <end position="68"/>
    </location>
</feature>
<keyword evidence="13" id="KW-0067">ATP-binding</keyword>
<evidence type="ECO:0000256" key="14">
    <source>
        <dbReference type="ARBA" id="ARBA00022991"/>
    </source>
</evidence>
<dbReference type="InterPro" id="IPR000700">
    <property type="entry name" value="PAS-assoc_C"/>
</dbReference>
<dbReference type="SMART" id="SM00086">
    <property type="entry name" value="PAC"/>
    <property type="match status" value="2"/>
</dbReference>
<dbReference type="InterPro" id="IPR001610">
    <property type="entry name" value="PAC"/>
</dbReference>
<accession>A0A176XI09</accession>
<evidence type="ECO:0000256" key="3">
    <source>
        <dbReference type="ARBA" id="ARBA00021740"/>
    </source>
</evidence>